<evidence type="ECO:0000256" key="7">
    <source>
        <dbReference type="ARBA" id="ARBA00022989"/>
    </source>
</evidence>
<dbReference type="Pfam" id="PF01252">
    <property type="entry name" value="Peptidase_A8"/>
    <property type="match status" value="1"/>
</dbReference>
<dbReference type="EMBL" id="CP113865">
    <property type="protein sequence ID" value="WAM32819.1"/>
    <property type="molecule type" value="Genomic_DNA"/>
</dbReference>
<name>A0ABY7BJN9_9FIRM</name>
<evidence type="ECO:0000313" key="13">
    <source>
        <dbReference type="Proteomes" id="UP001164909"/>
    </source>
</evidence>
<comment type="pathway">
    <text evidence="9">Protein modification; lipoprotein biosynthesis (signal peptide cleavage).</text>
</comment>
<gene>
    <name evidence="9 12" type="primary">lspA</name>
    <name evidence="12" type="ORF">OTK00_001266</name>
</gene>
<keyword evidence="8 9" id="KW-0472">Membrane</keyword>
<evidence type="ECO:0000256" key="8">
    <source>
        <dbReference type="ARBA" id="ARBA00023136"/>
    </source>
</evidence>
<organism evidence="12 13">
    <name type="scientific">Caldicellulosiruptor morganii</name>
    <dbReference type="NCBI Taxonomy" id="1387555"/>
    <lineage>
        <taxon>Bacteria</taxon>
        <taxon>Bacillati</taxon>
        <taxon>Bacillota</taxon>
        <taxon>Bacillota incertae sedis</taxon>
        <taxon>Caldicellulosiruptorales</taxon>
        <taxon>Caldicellulosiruptoraceae</taxon>
        <taxon>Caldicellulosiruptor</taxon>
    </lineage>
</organism>
<evidence type="ECO:0000256" key="10">
    <source>
        <dbReference type="RuleBase" id="RU000594"/>
    </source>
</evidence>
<feature type="active site" evidence="9">
    <location>
        <position position="124"/>
    </location>
</feature>
<dbReference type="HAMAP" id="MF_00161">
    <property type="entry name" value="LspA"/>
    <property type="match status" value="1"/>
</dbReference>
<dbReference type="PANTHER" id="PTHR33695:SF1">
    <property type="entry name" value="LIPOPROTEIN SIGNAL PEPTIDASE"/>
    <property type="match status" value="1"/>
</dbReference>
<keyword evidence="4 9" id="KW-0812">Transmembrane</keyword>
<keyword evidence="5 9" id="KW-0064">Aspartyl protease</keyword>
<dbReference type="GO" id="GO:0004190">
    <property type="term" value="F:aspartic-type endopeptidase activity"/>
    <property type="evidence" value="ECO:0007669"/>
    <property type="project" value="UniProtKB-EC"/>
</dbReference>
<comment type="caution">
    <text evidence="9">Lacks conserved residue(s) required for the propagation of feature annotation.</text>
</comment>
<comment type="subcellular location">
    <subcellularLocation>
        <location evidence="9">Cell membrane</location>
        <topology evidence="9">Multi-pass membrane protein</topology>
    </subcellularLocation>
</comment>
<keyword evidence="7 9" id="KW-1133">Transmembrane helix</keyword>
<keyword evidence="13" id="KW-1185">Reference proteome</keyword>
<feature type="transmembrane region" description="Helical" evidence="9">
    <location>
        <begin position="87"/>
        <end position="104"/>
    </location>
</feature>
<evidence type="ECO:0000256" key="1">
    <source>
        <dbReference type="ARBA" id="ARBA00006139"/>
    </source>
</evidence>
<feature type="active site" evidence="9">
    <location>
        <position position="110"/>
    </location>
</feature>
<dbReference type="PROSITE" id="PS00855">
    <property type="entry name" value="SPASE_II"/>
    <property type="match status" value="1"/>
</dbReference>
<evidence type="ECO:0000256" key="11">
    <source>
        <dbReference type="RuleBase" id="RU004181"/>
    </source>
</evidence>
<proteinExistence type="inferred from homology"/>
<sequence length="153" mass="17507">MVYWIIIMLTLLIDQISKSFVEKIFPLGYSREILNHLIYLTHVQNTGGAFSILEGKQFIFIFVSVVLISFLILLLKSRKLSNKSRFAIAFILGGALGNLFDRIFRGYVVDFIDIRIIPVFNIADTCITIGVCILAFELLTNERRGELLQKKDM</sequence>
<dbReference type="RefSeq" id="WP_052670893.1">
    <property type="nucleotide sequence ID" value="NZ_CP113865.1"/>
</dbReference>
<evidence type="ECO:0000313" key="12">
    <source>
        <dbReference type="EMBL" id="WAM32819.1"/>
    </source>
</evidence>
<comment type="function">
    <text evidence="9 10">This protein specifically catalyzes the removal of signal peptides from prolipoproteins.</text>
</comment>
<evidence type="ECO:0000256" key="3">
    <source>
        <dbReference type="ARBA" id="ARBA00022670"/>
    </source>
</evidence>
<feature type="transmembrane region" description="Helical" evidence="9">
    <location>
        <begin position="116"/>
        <end position="139"/>
    </location>
</feature>
<dbReference type="PRINTS" id="PR00781">
    <property type="entry name" value="LIPOSIGPTASE"/>
</dbReference>
<evidence type="ECO:0000256" key="6">
    <source>
        <dbReference type="ARBA" id="ARBA00022801"/>
    </source>
</evidence>
<evidence type="ECO:0000256" key="5">
    <source>
        <dbReference type="ARBA" id="ARBA00022750"/>
    </source>
</evidence>
<feature type="transmembrane region" description="Helical" evidence="9">
    <location>
        <begin position="58"/>
        <end position="75"/>
    </location>
</feature>
<dbReference type="InterPro" id="IPR001872">
    <property type="entry name" value="Peptidase_A8"/>
</dbReference>
<dbReference type="PANTHER" id="PTHR33695">
    <property type="entry name" value="LIPOPROTEIN SIGNAL PEPTIDASE"/>
    <property type="match status" value="1"/>
</dbReference>
<dbReference type="EC" id="3.4.23.36" evidence="9"/>
<dbReference type="NCBIfam" id="TIGR00077">
    <property type="entry name" value="lspA"/>
    <property type="match status" value="1"/>
</dbReference>
<evidence type="ECO:0000256" key="4">
    <source>
        <dbReference type="ARBA" id="ARBA00022692"/>
    </source>
</evidence>
<comment type="catalytic activity">
    <reaction evidence="9 10">
        <text>Release of signal peptides from bacterial membrane prolipoproteins. Hydrolyzes -Xaa-Yaa-Zaa-|-(S,diacylglyceryl)Cys-, in which Xaa is hydrophobic (preferably Leu), and Yaa (Ala or Ser) and Zaa (Gly or Ala) have small, neutral side chains.</text>
        <dbReference type="EC" id="3.4.23.36"/>
    </reaction>
</comment>
<reference evidence="12" key="1">
    <citation type="submission" date="2022-12" db="EMBL/GenBank/DDBJ databases">
        <authorList>
            <person name="Bing R.G."/>
            <person name="Willard D.J."/>
            <person name="Manesh M.J.H."/>
            <person name="Laemthong T."/>
            <person name="Crosby J.R."/>
            <person name="Kelly R.M."/>
        </authorList>
    </citation>
    <scope>NUCLEOTIDE SEQUENCE</scope>
    <source>
        <strain evidence="12">DSM 8990</strain>
    </source>
</reference>
<evidence type="ECO:0000256" key="9">
    <source>
        <dbReference type="HAMAP-Rule" id="MF_00161"/>
    </source>
</evidence>
<protein>
    <recommendedName>
        <fullName evidence="9">Lipoprotein signal peptidase</fullName>
        <ecNumber evidence="9">3.4.23.36</ecNumber>
    </recommendedName>
    <alternativeName>
        <fullName evidence="9">Prolipoprotein signal peptidase</fullName>
    </alternativeName>
    <alternativeName>
        <fullName evidence="9">Signal peptidase II</fullName>
        <shortName evidence="9">SPase II</shortName>
    </alternativeName>
</protein>
<dbReference type="Proteomes" id="UP001164909">
    <property type="component" value="Chromosome"/>
</dbReference>
<keyword evidence="2 9" id="KW-1003">Cell membrane</keyword>
<keyword evidence="3 9" id="KW-0645">Protease</keyword>
<evidence type="ECO:0000256" key="2">
    <source>
        <dbReference type="ARBA" id="ARBA00022475"/>
    </source>
</evidence>
<comment type="similarity">
    <text evidence="1 9 11">Belongs to the peptidase A8 family.</text>
</comment>
<accession>A0ABY7BJN9</accession>
<keyword evidence="6 9" id="KW-0378">Hydrolase</keyword>